<dbReference type="SUPFAM" id="SSF56672">
    <property type="entry name" value="DNA/RNA polymerases"/>
    <property type="match status" value="1"/>
</dbReference>
<dbReference type="PANTHER" id="PTHR33064">
    <property type="entry name" value="POL PROTEIN"/>
    <property type="match status" value="1"/>
</dbReference>
<protein>
    <submittedName>
        <fullName evidence="1">Gag-Pol polyprotein</fullName>
    </submittedName>
</protein>
<dbReference type="PANTHER" id="PTHR33064:SF37">
    <property type="entry name" value="RIBONUCLEASE H"/>
    <property type="match status" value="1"/>
</dbReference>
<reference evidence="1" key="2">
    <citation type="journal article" date="2024" name="Plant">
        <title>Genomic evolution and insights into agronomic trait innovations of Sesamum species.</title>
        <authorList>
            <person name="Miao H."/>
            <person name="Wang L."/>
            <person name="Qu L."/>
            <person name="Liu H."/>
            <person name="Sun Y."/>
            <person name="Le M."/>
            <person name="Wang Q."/>
            <person name="Wei S."/>
            <person name="Zheng Y."/>
            <person name="Lin W."/>
            <person name="Duan Y."/>
            <person name="Cao H."/>
            <person name="Xiong S."/>
            <person name="Wang X."/>
            <person name="Wei L."/>
            <person name="Li C."/>
            <person name="Ma Q."/>
            <person name="Ju M."/>
            <person name="Zhao R."/>
            <person name="Li G."/>
            <person name="Mu C."/>
            <person name="Tian Q."/>
            <person name="Mei H."/>
            <person name="Zhang T."/>
            <person name="Gao T."/>
            <person name="Zhang H."/>
        </authorList>
    </citation>
    <scope>NUCLEOTIDE SEQUENCE</scope>
    <source>
        <strain evidence="1">G02</strain>
    </source>
</reference>
<evidence type="ECO:0000313" key="1">
    <source>
        <dbReference type="EMBL" id="KAL0282144.1"/>
    </source>
</evidence>
<dbReference type="InterPro" id="IPR043502">
    <property type="entry name" value="DNA/RNA_pol_sf"/>
</dbReference>
<gene>
    <name evidence="1" type="ORF">Sradi_7270100</name>
</gene>
<proteinExistence type="predicted"/>
<comment type="caution">
    <text evidence="1">The sequence shown here is derived from an EMBL/GenBank/DDBJ whole genome shotgun (WGS) entry which is preliminary data.</text>
</comment>
<dbReference type="Gene3D" id="3.30.70.270">
    <property type="match status" value="1"/>
</dbReference>
<dbReference type="EMBL" id="JACGWJ010001481">
    <property type="protein sequence ID" value="KAL0282144.1"/>
    <property type="molecule type" value="Genomic_DNA"/>
</dbReference>
<organism evidence="1">
    <name type="scientific">Sesamum radiatum</name>
    <name type="common">Black benniseed</name>
    <dbReference type="NCBI Taxonomy" id="300843"/>
    <lineage>
        <taxon>Eukaryota</taxon>
        <taxon>Viridiplantae</taxon>
        <taxon>Streptophyta</taxon>
        <taxon>Embryophyta</taxon>
        <taxon>Tracheophyta</taxon>
        <taxon>Spermatophyta</taxon>
        <taxon>Magnoliopsida</taxon>
        <taxon>eudicotyledons</taxon>
        <taxon>Gunneridae</taxon>
        <taxon>Pentapetalae</taxon>
        <taxon>asterids</taxon>
        <taxon>lamiids</taxon>
        <taxon>Lamiales</taxon>
        <taxon>Pedaliaceae</taxon>
        <taxon>Sesamum</taxon>
    </lineage>
</organism>
<reference evidence="1" key="1">
    <citation type="submission" date="2020-06" db="EMBL/GenBank/DDBJ databases">
        <authorList>
            <person name="Li T."/>
            <person name="Hu X."/>
            <person name="Zhang T."/>
            <person name="Song X."/>
            <person name="Zhang H."/>
            <person name="Dai N."/>
            <person name="Sheng W."/>
            <person name="Hou X."/>
            <person name="Wei L."/>
        </authorList>
    </citation>
    <scope>NUCLEOTIDE SEQUENCE</scope>
    <source>
        <strain evidence="1">G02</strain>
        <tissue evidence="1">Leaf</tissue>
    </source>
</reference>
<sequence>MDLGKVKAIQEWKTPKNVTEFRSFLGLANYYRRFLEGFSRRATPLTALLKKGRDWNWSKECQVAFDDLKQAMISDPEQTCSSGCNEALCFEKGMPQIFAAFRPSLRGRPFLRANRSLAFVIIVLDDSISLVLLRSRKIRVNGRTPRHLV</sequence>
<dbReference type="InterPro" id="IPR043128">
    <property type="entry name" value="Rev_trsase/Diguanyl_cyclase"/>
</dbReference>
<accession>A0AAW2IJ04</accession>
<name>A0AAW2IJ04_SESRA</name>
<dbReference type="InterPro" id="IPR051320">
    <property type="entry name" value="Viral_Replic_Matur_Polypro"/>
</dbReference>
<dbReference type="AlphaFoldDB" id="A0AAW2IJ04"/>
<dbReference type="FunFam" id="3.30.70.270:FF:000045">
    <property type="entry name" value="Transposon Tf2-7 polyprotein"/>
    <property type="match status" value="1"/>
</dbReference>